<comment type="caution">
    <text evidence="2">The sequence shown here is derived from an EMBL/GenBank/DDBJ whole genome shotgun (WGS) entry which is preliminary data.</text>
</comment>
<organism evidence="2 3">
    <name type="scientific">Streblomastix strix</name>
    <dbReference type="NCBI Taxonomy" id="222440"/>
    <lineage>
        <taxon>Eukaryota</taxon>
        <taxon>Metamonada</taxon>
        <taxon>Preaxostyla</taxon>
        <taxon>Oxymonadida</taxon>
        <taxon>Streblomastigidae</taxon>
        <taxon>Streblomastix</taxon>
    </lineage>
</organism>
<name>A0A5J4WST8_9EUKA</name>
<protein>
    <submittedName>
        <fullName evidence="2">Uncharacterized protein</fullName>
    </submittedName>
</protein>
<reference evidence="2 3" key="1">
    <citation type="submission" date="2019-03" db="EMBL/GenBank/DDBJ databases">
        <title>Single cell metagenomics reveals metabolic interactions within the superorganism composed of flagellate Streblomastix strix and complex community of Bacteroidetes bacteria on its surface.</title>
        <authorList>
            <person name="Treitli S.C."/>
            <person name="Kolisko M."/>
            <person name="Husnik F."/>
            <person name="Keeling P."/>
            <person name="Hampl V."/>
        </authorList>
    </citation>
    <scope>NUCLEOTIDE SEQUENCE [LARGE SCALE GENOMIC DNA]</scope>
    <source>
        <strain evidence="2">ST1C</strain>
    </source>
</reference>
<dbReference type="Proteomes" id="UP000324800">
    <property type="component" value="Unassembled WGS sequence"/>
</dbReference>
<feature type="compositionally biased region" description="Basic and acidic residues" evidence="1">
    <location>
        <begin position="18"/>
        <end position="31"/>
    </location>
</feature>
<evidence type="ECO:0000313" key="3">
    <source>
        <dbReference type="Proteomes" id="UP000324800"/>
    </source>
</evidence>
<feature type="region of interest" description="Disordered" evidence="1">
    <location>
        <begin position="1"/>
        <end position="31"/>
    </location>
</feature>
<sequence>MNQEVGDRDPLNEGTKTIQEEGRDTRRETNHFKKDIKMRKSITQILSRTFVRQRIQQTKMGRTNKITGIEERAGMITQMMIGQNAHRCKKTPQRTIVIKTQP</sequence>
<feature type="compositionally biased region" description="Basic and acidic residues" evidence="1">
    <location>
        <begin position="1"/>
        <end position="11"/>
    </location>
</feature>
<evidence type="ECO:0000256" key="1">
    <source>
        <dbReference type="SAM" id="MobiDB-lite"/>
    </source>
</evidence>
<dbReference type="AlphaFoldDB" id="A0A5J4WST8"/>
<dbReference type="EMBL" id="SNRW01001243">
    <property type="protein sequence ID" value="KAA6397169.1"/>
    <property type="molecule type" value="Genomic_DNA"/>
</dbReference>
<gene>
    <name evidence="2" type="ORF">EZS28_007308</name>
</gene>
<evidence type="ECO:0000313" key="2">
    <source>
        <dbReference type="EMBL" id="KAA6397169.1"/>
    </source>
</evidence>
<accession>A0A5J4WST8</accession>
<proteinExistence type="predicted"/>